<protein>
    <recommendedName>
        <fullName evidence="2">Phage capsid-like C-terminal domain-containing protein</fullName>
    </recommendedName>
</protein>
<name>A0A250VL79_STROL</name>
<evidence type="ECO:0000313" key="3">
    <source>
        <dbReference type="EMBL" id="GAX54740.1"/>
    </source>
</evidence>
<dbReference type="SUPFAM" id="SSF56563">
    <property type="entry name" value="Major capsid protein gp5"/>
    <property type="match status" value="1"/>
</dbReference>
<dbReference type="Proteomes" id="UP000217446">
    <property type="component" value="Unassembled WGS sequence"/>
</dbReference>
<gene>
    <name evidence="3" type="ORF">SO3561_06293</name>
</gene>
<comment type="caution">
    <text evidence="3">The sequence shown here is derived from an EMBL/GenBank/DDBJ whole genome shotgun (WGS) entry which is preliminary data.</text>
</comment>
<keyword evidence="4" id="KW-1185">Reference proteome</keyword>
<evidence type="ECO:0000256" key="1">
    <source>
        <dbReference type="ARBA" id="ARBA00004328"/>
    </source>
</evidence>
<feature type="domain" description="Phage capsid-like C-terminal" evidence="2">
    <location>
        <begin position="10"/>
        <end position="295"/>
    </location>
</feature>
<evidence type="ECO:0000259" key="2">
    <source>
        <dbReference type="Pfam" id="PF05065"/>
    </source>
</evidence>
<dbReference type="AlphaFoldDB" id="A0A250VL79"/>
<dbReference type="InterPro" id="IPR024455">
    <property type="entry name" value="Phage_capsid"/>
</dbReference>
<proteinExistence type="predicted"/>
<reference evidence="4" key="1">
    <citation type="submission" date="2017-05" db="EMBL/GenBank/DDBJ databases">
        <title>Streptomyces olivochromogenes NBRC 3561 whole genome shotgun sequence.</title>
        <authorList>
            <person name="Dohra H."/>
            <person name="Kodani S."/>
        </authorList>
    </citation>
    <scope>NUCLEOTIDE SEQUENCE [LARGE SCALE GENOMIC DNA]</scope>
    <source>
        <strain evidence="4">NBRC 3561</strain>
    </source>
</reference>
<dbReference type="Pfam" id="PF05065">
    <property type="entry name" value="Phage_capsid"/>
    <property type="match status" value="1"/>
</dbReference>
<dbReference type="RefSeq" id="WP_067378776.1">
    <property type="nucleotide sequence ID" value="NZ_BDQI01000015.1"/>
</dbReference>
<dbReference type="NCBIfam" id="TIGR01554">
    <property type="entry name" value="major_cap_HK97"/>
    <property type="match status" value="1"/>
</dbReference>
<evidence type="ECO:0000313" key="4">
    <source>
        <dbReference type="Proteomes" id="UP000217446"/>
    </source>
</evidence>
<organism evidence="3 4">
    <name type="scientific">Streptomyces olivochromogenes</name>
    <dbReference type="NCBI Taxonomy" id="1963"/>
    <lineage>
        <taxon>Bacteria</taxon>
        <taxon>Bacillati</taxon>
        <taxon>Actinomycetota</taxon>
        <taxon>Actinomycetes</taxon>
        <taxon>Kitasatosporales</taxon>
        <taxon>Streptomycetaceae</taxon>
        <taxon>Streptomyces</taxon>
    </lineage>
</organism>
<sequence>MAANDMSDWIPIEWDSAVIQRVLKASAIEATASRTGMTTSTKRILRAGDFDVNTGTTYVDDDSDLDYVTLTARRFMGKTVLEEDDLKDAESIVDVIGQRAMDYANSYATYLDNACVGVTASENGTTVPFTSIYKTVRTNGANGTSGYVADANYVNWNGAASGAYNSLSNTLKLVEVGDYFDEANALIIANTAFRDVLRQVKDNNGTPIFVQGQGTDSGQPDTLFGIEIFWSRGAKTSAVAGSKPAGNPLLVFVGDRGLLKLGVRSGPETIVTPADAQSNTDQTALKLRSRRGFALGNVFGAAVLEKTG</sequence>
<comment type="subcellular location">
    <subcellularLocation>
        <location evidence="1">Virion</location>
    </subcellularLocation>
</comment>
<dbReference type="EMBL" id="BDQI01000015">
    <property type="protein sequence ID" value="GAX54740.1"/>
    <property type="molecule type" value="Genomic_DNA"/>
</dbReference>
<accession>A0A250VL79</accession>
<dbReference type="InterPro" id="IPR054612">
    <property type="entry name" value="Phage_capsid-like_C"/>
</dbReference>